<dbReference type="RefSeq" id="WP_120273299.1">
    <property type="nucleotide sequence ID" value="NZ_RAPN01000001.1"/>
</dbReference>
<dbReference type="OrthoDB" id="1119524at2"/>
<dbReference type="Pfam" id="PF20125">
    <property type="entry name" value="DUF6515"/>
    <property type="match status" value="1"/>
</dbReference>
<evidence type="ECO:0000313" key="2">
    <source>
        <dbReference type="Proteomes" id="UP000283387"/>
    </source>
</evidence>
<organism evidence="1 2">
    <name type="scientific">Mangrovibacterium diazotrophicum</name>
    <dbReference type="NCBI Taxonomy" id="1261403"/>
    <lineage>
        <taxon>Bacteria</taxon>
        <taxon>Pseudomonadati</taxon>
        <taxon>Bacteroidota</taxon>
        <taxon>Bacteroidia</taxon>
        <taxon>Marinilabiliales</taxon>
        <taxon>Prolixibacteraceae</taxon>
        <taxon>Mangrovibacterium</taxon>
    </lineage>
</organism>
<reference evidence="1 2" key="1">
    <citation type="submission" date="2018-09" db="EMBL/GenBank/DDBJ databases">
        <title>Genomic Encyclopedia of Archaeal and Bacterial Type Strains, Phase II (KMG-II): from individual species to whole genera.</title>
        <authorList>
            <person name="Goeker M."/>
        </authorList>
    </citation>
    <scope>NUCLEOTIDE SEQUENCE [LARGE SCALE GENOMIC DNA]</scope>
    <source>
        <strain evidence="1 2">DSM 27148</strain>
    </source>
</reference>
<dbReference type="EMBL" id="RAPN01000001">
    <property type="protein sequence ID" value="RKD92048.1"/>
    <property type="molecule type" value="Genomic_DNA"/>
</dbReference>
<gene>
    <name evidence="1" type="ORF">BC643_2418</name>
</gene>
<proteinExistence type="predicted"/>
<accession>A0A419W9A0</accession>
<name>A0A419W9A0_9BACT</name>
<evidence type="ECO:0008006" key="3">
    <source>
        <dbReference type="Google" id="ProtNLM"/>
    </source>
</evidence>
<sequence>MKTLSILVVIISLTLSVEGLYAQRTVVKTPRRTVVHSPRGTVVYRNPVVVRPVTRLPASAVAIHYRNTAYYFNAGVFYASQSGAYVRVAPPVGIRLAVLPAGYARVVTGTVPYYYYSGIFYTSAPGNEYVVVEAPVGAVIETVPAEAVAIELEGQKCVEYNGVIYRPVYRDGKKYYEVVGQLEE</sequence>
<evidence type="ECO:0000313" key="1">
    <source>
        <dbReference type="EMBL" id="RKD92048.1"/>
    </source>
</evidence>
<protein>
    <recommendedName>
        <fullName evidence="3">WG repeat protein</fullName>
    </recommendedName>
</protein>
<dbReference type="InterPro" id="IPR045398">
    <property type="entry name" value="DUF6515"/>
</dbReference>
<keyword evidence="2" id="KW-1185">Reference proteome</keyword>
<dbReference type="AlphaFoldDB" id="A0A419W9A0"/>
<comment type="caution">
    <text evidence="1">The sequence shown here is derived from an EMBL/GenBank/DDBJ whole genome shotgun (WGS) entry which is preliminary data.</text>
</comment>
<dbReference type="Proteomes" id="UP000283387">
    <property type="component" value="Unassembled WGS sequence"/>
</dbReference>